<feature type="transmembrane region" description="Helical" evidence="1">
    <location>
        <begin position="7"/>
        <end position="26"/>
    </location>
</feature>
<dbReference type="RefSeq" id="WP_144935779.1">
    <property type="nucleotide sequence ID" value="NZ_JBHTIU010000037.1"/>
</dbReference>
<protein>
    <recommendedName>
        <fullName evidence="4">DUF5668 domain-containing protein</fullName>
    </recommendedName>
</protein>
<accession>A0ABW3DBE7</accession>
<feature type="transmembrane region" description="Helical" evidence="1">
    <location>
        <begin position="32"/>
        <end position="51"/>
    </location>
</feature>
<proteinExistence type="predicted"/>
<name>A0ABW3DBE7_9BACL</name>
<dbReference type="EMBL" id="JBHTIU010000037">
    <property type="protein sequence ID" value="MFD0869871.1"/>
    <property type="molecule type" value="Genomic_DNA"/>
</dbReference>
<organism evidence="2 3">
    <name type="scientific">Paenibacillus residui</name>
    <dbReference type="NCBI Taxonomy" id="629724"/>
    <lineage>
        <taxon>Bacteria</taxon>
        <taxon>Bacillati</taxon>
        <taxon>Bacillota</taxon>
        <taxon>Bacilli</taxon>
        <taxon>Bacillales</taxon>
        <taxon>Paenibacillaceae</taxon>
        <taxon>Paenibacillus</taxon>
    </lineage>
</organism>
<evidence type="ECO:0000313" key="3">
    <source>
        <dbReference type="Proteomes" id="UP001597120"/>
    </source>
</evidence>
<reference evidence="3" key="1">
    <citation type="journal article" date="2019" name="Int. J. Syst. Evol. Microbiol.">
        <title>The Global Catalogue of Microorganisms (GCM) 10K type strain sequencing project: providing services to taxonomists for standard genome sequencing and annotation.</title>
        <authorList>
            <consortium name="The Broad Institute Genomics Platform"/>
            <consortium name="The Broad Institute Genome Sequencing Center for Infectious Disease"/>
            <person name="Wu L."/>
            <person name="Ma J."/>
        </authorList>
    </citation>
    <scope>NUCLEOTIDE SEQUENCE [LARGE SCALE GENOMIC DNA]</scope>
    <source>
        <strain evidence="3">CCUG 57263</strain>
    </source>
</reference>
<evidence type="ECO:0008006" key="4">
    <source>
        <dbReference type="Google" id="ProtNLM"/>
    </source>
</evidence>
<dbReference type="Proteomes" id="UP001597120">
    <property type="component" value="Unassembled WGS sequence"/>
</dbReference>
<feature type="transmembrane region" description="Helical" evidence="1">
    <location>
        <begin position="58"/>
        <end position="80"/>
    </location>
</feature>
<evidence type="ECO:0000313" key="2">
    <source>
        <dbReference type="EMBL" id="MFD0869871.1"/>
    </source>
</evidence>
<evidence type="ECO:0000256" key="1">
    <source>
        <dbReference type="SAM" id="Phobius"/>
    </source>
</evidence>
<keyword evidence="1" id="KW-1133">Transmembrane helix</keyword>
<keyword evidence="1" id="KW-0472">Membrane</keyword>
<sequence length="160" mass="18023">MQRNNFSIGVLLIGIAVVLILGKLGVFSFLGYIFWPLIVLAVGLGLHFLFFSKVLPSGVLVPGGMLVTYSVLFFLCNLFGWHWMKYLWPFFIFGVAVGLYELYLFDRNSPRQLWLVSIVLAVISAVFFALMFIFTGGIYVVAAILLAAGLFMVLRRPKTW</sequence>
<keyword evidence="1" id="KW-0812">Transmembrane</keyword>
<comment type="caution">
    <text evidence="2">The sequence shown here is derived from an EMBL/GenBank/DDBJ whole genome shotgun (WGS) entry which is preliminary data.</text>
</comment>
<gene>
    <name evidence="2" type="ORF">ACFQ03_11975</name>
</gene>
<feature type="transmembrane region" description="Helical" evidence="1">
    <location>
        <begin position="86"/>
        <end position="105"/>
    </location>
</feature>
<feature type="transmembrane region" description="Helical" evidence="1">
    <location>
        <begin position="136"/>
        <end position="154"/>
    </location>
</feature>
<keyword evidence="3" id="KW-1185">Reference proteome</keyword>
<feature type="transmembrane region" description="Helical" evidence="1">
    <location>
        <begin position="112"/>
        <end position="130"/>
    </location>
</feature>